<gene>
    <name evidence="1" type="ORF">E7Y31_15900</name>
</gene>
<dbReference type="OrthoDB" id="8450665at2"/>
<evidence type="ECO:0000313" key="1">
    <source>
        <dbReference type="EMBL" id="THJ70225.1"/>
    </source>
</evidence>
<proteinExistence type="predicted"/>
<dbReference type="EMBL" id="SSXH01000433">
    <property type="protein sequence ID" value="THJ70225.1"/>
    <property type="molecule type" value="Genomic_DNA"/>
</dbReference>
<dbReference type="AlphaFoldDB" id="A0A4S5EE94"/>
<comment type="caution">
    <text evidence="1">The sequence shown here is derived from an EMBL/GenBank/DDBJ whole genome shotgun (WGS) entry which is preliminary data.</text>
</comment>
<sequence length="160" mass="17466">MHATDPRAGRIERGLALARGGRPQAARRLLAVVWQQLSPIDDAPLRVDCARLMAELQDDPHDRLCWCLRAVTAAEQVRQSCEVPLPLYGFYPTVLCALADAYRLVGDDDRAQACEQLSSAGNVGIHRLGEAGLREMSAFASARIAGRLGVPLPVQDPWAR</sequence>
<accession>A0A4S5EE94</accession>
<organism evidence="1 2">
    <name type="scientific">Candidatus Frankia alpina</name>
    <dbReference type="NCBI Taxonomy" id="2699483"/>
    <lineage>
        <taxon>Bacteria</taxon>
        <taxon>Bacillati</taxon>
        <taxon>Actinomycetota</taxon>
        <taxon>Actinomycetes</taxon>
        <taxon>Frankiales</taxon>
        <taxon>Frankiaceae</taxon>
        <taxon>Frankia</taxon>
    </lineage>
</organism>
<dbReference type="RefSeq" id="WP_136448800.1">
    <property type="nucleotide sequence ID" value="NZ_SSXH01000433.1"/>
</dbReference>
<name>A0A4S5EE94_9ACTN</name>
<dbReference type="Proteomes" id="UP000305282">
    <property type="component" value="Unassembled WGS sequence"/>
</dbReference>
<keyword evidence="2" id="KW-1185">Reference proteome</keyword>
<evidence type="ECO:0000313" key="2">
    <source>
        <dbReference type="Proteomes" id="UP000305282"/>
    </source>
</evidence>
<protein>
    <submittedName>
        <fullName evidence="1">Uncharacterized protein</fullName>
    </submittedName>
</protein>
<reference evidence="1 2" key="1">
    <citation type="submission" date="2019-04" db="EMBL/GenBank/DDBJ databases">
        <title>Draft genome sequences for three unisolated Alnus-infective Frankia Sp+ strains, AgTrS, AiOr and AvVan, the first sequenced Frankia strains able to sporulate in-planta.</title>
        <authorList>
            <person name="Bethencourt L."/>
            <person name="Vautrin F."/>
            <person name="Taib N."/>
            <person name="Dubost A."/>
            <person name="Castro-Garcia L."/>
            <person name="Imbaud O."/>
            <person name="Abrouk D."/>
            <person name="Fournier P."/>
            <person name="Briolay J."/>
            <person name="Nguyen A."/>
            <person name="Normand P."/>
            <person name="Fernandez M.P."/>
            <person name="Brochier-Armanet C."/>
            <person name="Herrera-Belaroussi A."/>
        </authorList>
    </citation>
    <scope>NUCLEOTIDE SEQUENCE [LARGE SCALE GENOMIC DNA]</scope>
    <source>
        <strain evidence="1 2">AvVan</strain>
    </source>
</reference>